<dbReference type="Pfam" id="PF03551">
    <property type="entry name" value="PadR"/>
    <property type="match status" value="1"/>
</dbReference>
<accession>A0A1H5L2Z2</accession>
<protein>
    <submittedName>
        <fullName evidence="2">DNA-binding transcriptional regulator, PadR family</fullName>
    </submittedName>
</protein>
<evidence type="ECO:0000313" key="3">
    <source>
        <dbReference type="Proteomes" id="UP000181980"/>
    </source>
</evidence>
<dbReference type="AlphaFoldDB" id="A0A1H5L2Z2"/>
<sequence length="204" mass="23527">MSLRHALLATLTAQPMTGYELIKYFDGSIAYVWSAPHSQIYPELRRMERDGLIDADVVPRGDRAQKRVYSINDAGRAELRRWSGELIPYQSERDAYRLKAAHFEQSSYDAARRQLHEHIGHYARALQGWQHMLDDLDARRVSLLRERLSRRPEAEHEAIVAFRKFAFEGEVAKAQMEIDWARKGLALLDDLEQRGVPLAGDDNP</sequence>
<dbReference type="RefSeq" id="WP_069112680.1">
    <property type="nucleotide sequence ID" value="NZ_FNUC01000003.1"/>
</dbReference>
<dbReference type="OrthoDB" id="3186544at2"/>
<evidence type="ECO:0000259" key="1">
    <source>
        <dbReference type="Pfam" id="PF03551"/>
    </source>
</evidence>
<gene>
    <name evidence="2" type="ORF">SAMN04488561_2379</name>
</gene>
<dbReference type="Proteomes" id="UP000181980">
    <property type="component" value="Unassembled WGS sequence"/>
</dbReference>
<evidence type="ECO:0000313" key="2">
    <source>
        <dbReference type="EMBL" id="SEE71310.1"/>
    </source>
</evidence>
<proteinExistence type="predicted"/>
<dbReference type="Gene3D" id="1.10.10.10">
    <property type="entry name" value="Winged helix-like DNA-binding domain superfamily/Winged helix DNA-binding domain"/>
    <property type="match status" value="1"/>
</dbReference>
<keyword evidence="3" id="KW-1185">Reference proteome</keyword>
<dbReference type="PANTHER" id="PTHR43252:SF4">
    <property type="entry name" value="TRANSCRIPTIONAL REGULATORY PROTEIN"/>
    <property type="match status" value="1"/>
</dbReference>
<dbReference type="InterPro" id="IPR036388">
    <property type="entry name" value="WH-like_DNA-bd_sf"/>
</dbReference>
<dbReference type="InterPro" id="IPR005149">
    <property type="entry name" value="Tscrpt_reg_PadR_N"/>
</dbReference>
<dbReference type="STRING" id="561176.SAMN04488561_2379"/>
<reference evidence="3" key="1">
    <citation type="submission" date="2016-10" db="EMBL/GenBank/DDBJ databases">
        <authorList>
            <person name="Varghese N."/>
            <person name="Submissions S."/>
        </authorList>
    </citation>
    <scope>NUCLEOTIDE SEQUENCE [LARGE SCALE GENOMIC DNA]</scope>
    <source>
        <strain evidence="3">DSM 45237</strain>
    </source>
</reference>
<feature type="domain" description="Transcription regulator PadR N-terminal" evidence="1">
    <location>
        <begin position="7"/>
        <end position="80"/>
    </location>
</feature>
<keyword evidence="2" id="KW-0238">DNA-binding</keyword>
<dbReference type="PANTHER" id="PTHR43252">
    <property type="entry name" value="TRANSCRIPTIONAL REGULATOR YQJI"/>
    <property type="match status" value="1"/>
</dbReference>
<name>A0A1H5L2Z2_9ACTN</name>
<dbReference type="EMBL" id="FNUC01000003">
    <property type="protein sequence ID" value="SEE71310.1"/>
    <property type="molecule type" value="Genomic_DNA"/>
</dbReference>
<dbReference type="GO" id="GO:0003677">
    <property type="term" value="F:DNA binding"/>
    <property type="evidence" value="ECO:0007669"/>
    <property type="project" value="UniProtKB-KW"/>
</dbReference>
<dbReference type="InterPro" id="IPR036390">
    <property type="entry name" value="WH_DNA-bd_sf"/>
</dbReference>
<dbReference type="SUPFAM" id="SSF46785">
    <property type="entry name" value="Winged helix' DNA-binding domain"/>
    <property type="match status" value="1"/>
</dbReference>
<organism evidence="2 3">
    <name type="scientific">Jiangella alba</name>
    <dbReference type="NCBI Taxonomy" id="561176"/>
    <lineage>
        <taxon>Bacteria</taxon>
        <taxon>Bacillati</taxon>
        <taxon>Actinomycetota</taxon>
        <taxon>Actinomycetes</taxon>
        <taxon>Jiangellales</taxon>
        <taxon>Jiangellaceae</taxon>
        <taxon>Jiangella</taxon>
    </lineage>
</organism>